<dbReference type="SUPFAM" id="SSF52540">
    <property type="entry name" value="P-loop containing nucleoside triphosphate hydrolases"/>
    <property type="match status" value="1"/>
</dbReference>
<keyword evidence="1" id="KW-1133">Transmembrane helix</keyword>
<organism evidence="2 3">
    <name type="scientific">Streptomyces spectabilis</name>
    <dbReference type="NCBI Taxonomy" id="68270"/>
    <lineage>
        <taxon>Bacteria</taxon>
        <taxon>Bacillati</taxon>
        <taxon>Actinomycetota</taxon>
        <taxon>Actinomycetes</taxon>
        <taxon>Kitasatosporales</taxon>
        <taxon>Streptomycetaceae</taxon>
        <taxon>Streptomyces</taxon>
    </lineage>
</organism>
<protein>
    <submittedName>
        <fullName evidence="2">Uncharacterized protein</fullName>
    </submittedName>
</protein>
<dbReference type="EMBL" id="JACHJD010000024">
    <property type="protein sequence ID" value="MBB5109210.1"/>
    <property type="molecule type" value="Genomic_DNA"/>
</dbReference>
<evidence type="ECO:0000313" key="2">
    <source>
        <dbReference type="EMBL" id="MBB5109210.1"/>
    </source>
</evidence>
<dbReference type="CDD" id="cd00882">
    <property type="entry name" value="Ras_like_GTPase"/>
    <property type="match status" value="1"/>
</dbReference>
<feature type="transmembrane region" description="Helical" evidence="1">
    <location>
        <begin position="254"/>
        <end position="274"/>
    </location>
</feature>
<dbReference type="Proteomes" id="UP000549009">
    <property type="component" value="Unassembled WGS sequence"/>
</dbReference>
<name>A0A7W8EZX3_STRST</name>
<dbReference type="AlphaFoldDB" id="A0A7W8EZX3"/>
<feature type="transmembrane region" description="Helical" evidence="1">
    <location>
        <begin position="29"/>
        <end position="49"/>
    </location>
</feature>
<accession>A0A7W8EZX3</accession>
<dbReference type="RefSeq" id="WP_184926214.1">
    <property type="nucleotide sequence ID" value="NZ_BMSQ01000027.1"/>
</dbReference>
<keyword evidence="1" id="KW-0812">Transmembrane</keyword>
<evidence type="ECO:0000256" key="1">
    <source>
        <dbReference type="SAM" id="Phobius"/>
    </source>
</evidence>
<reference evidence="2 3" key="1">
    <citation type="submission" date="2020-08" db="EMBL/GenBank/DDBJ databases">
        <title>Genomic Encyclopedia of Type Strains, Phase III (KMG-III): the genomes of soil and plant-associated and newly described type strains.</title>
        <authorList>
            <person name="Whitman W."/>
        </authorList>
    </citation>
    <scope>NUCLEOTIDE SEQUENCE [LARGE SCALE GENOMIC DNA]</scope>
    <source>
        <strain evidence="2 3">CECT 3146</strain>
    </source>
</reference>
<feature type="transmembrane region" description="Helical" evidence="1">
    <location>
        <begin position="55"/>
        <end position="79"/>
    </location>
</feature>
<feature type="transmembrane region" description="Helical" evidence="1">
    <location>
        <begin position="374"/>
        <end position="394"/>
    </location>
</feature>
<keyword evidence="1" id="KW-0472">Membrane</keyword>
<keyword evidence="3" id="KW-1185">Reference proteome</keyword>
<feature type="transmembrane region" description="Helical" evidence="1">
    <location>
        <begin position="306"/>
        <end position="324"/>
    </location>
</feature>
<sequence length="867" mass="95331">MVHDDFTRAQEALEEVRERHKEAASEADWPWWLVCLLLVLGSALAPVLIGPLDMVLAWLGAGMMVFALSLLRTGVWLTLRHSLLAAVWGIVWAGHRLQAGIRAMEWGATVQEEGTDIVVPSLIRHMLGEDPDSLFIPGSYEGLKAPRDPDYVVKTRASERLQRKLTHIQDGTIAVCGPRGAGKTTLLQRCVGRAGFGVIAQAPATYAPHDFVLSLSIRLCETYIRENGYEVPGFARLSPLRRLLRQVKAGAIRLGRWGAFALPATLLIGLGLSAPVRSLYSRYATSLADTGRDQAQMAEEHIRDLWQGHAVAASVLVTITGIIWWKSRHQPRLLGLAARVFTKLCPLAGALLVIGSVGSVLFDDQLHELGGNVSGRTALAVLVLFVLWVTWWALREIGEEFPLGQWHVNPAKISSFSAVAGGLYFVLNLVPNPQIYALLADEDNPLRLVGVVGGALVWKASFLRPRQTRPDLVERCRDHLYRLQTIQMSTNALNTGAAQVLTLGSSHTTSISTVPPNFPELVDTFRALLTDIAWRYVLLHGKTVVIAIDEVDRLGSDTQALAFLSEIKAILGVPYVYYLISVAEDVGATFVRRGLPHRDATDSSLDDILHVPPTTLQEAYDILAKRAETLTQPYAVLAHALSGGILRDLLRYGLQIREIQDKTDSLEMTDISRHLLLEELSETLAGFRTLLSKLPLSRADCGILTVLRTLGSHLEAPCPCTDNNLRTLVEHFAFYATDSHLSPASHESLPGNARLLIDEASAYTYFSLTLLDIFGTRGLVRRTEQAAQHGPDGALHRLAEARQELGVSPYSARPLIDSIRKAWSLPQNPTTIHDPEAGELSCPAHRLPFLFPPPSPEPEQNPWDLST</sequence>
<evidence type="ECO:0000313" key="3">
    <source>
        <dbReference type="Proteomes" id="UP000549009"/>
    </source>
</evidence>
<feature type="transmembrane region" description="Helical" evidence="1">
    <location>
        <begin position="406"/>
        <end position="426"/>
    </location>
</feature>
<proteinExistence type="predicted"/>
<comment type="caution">
    <text evidence="2">The sequence shown here is derived from an EMBL/GenBank/DDBJ whole genome shotgun (WGS) entry which is preliminary data.</text>
</comment>
<dbReference type="InterPro" id="IPR027417">
    <property type="entry name" value="P-loop_NTPase"/>
</dbReference>
<gene>
    <name evidence="2" type="ORF">FHS40_008338</name>
</gene>
<feature type="transmembrane region" description="Helical" evidence="1">
    <location>
        <begin position="344"/>
        <end position="362"/>
    </location>
</feature>